<dbReference type="AlphaFoldDB" id="A0A7C3VSC1"/>
<reference evidence="2" key="1">
    <citation type="journal article" date="2020" name="mSystems">
        <title>Genome- and Community-Level Interaction Insights into Carbon Utilization and Element Cycling Functions of Hydrothermarchaeota in Hydrothermal Sediment.</title>
        <authorList>
            <person name="Zhou Z."/>
            <person name="Liu Y."/>
            <person name="Xu W."/>
            <person name="Pan J."/>
            <person name="Luo Z.H."/>
            <person name="Li M."/>
        </authorList>
    </citation>
    <scope>NUCLEOTIDE SEQUENCE [LARGE SCALE GENOMIC DNA]</scope>
    <source>
        <strain evidence="2">SpSt-374</strain>
    </source>
</reference>
<dbReference type="EMBL" id="DSPX01000194">
    <property type="protein sequence ID" value="HGG02611.1"/>
    <property type="molecule type" value="Genomic_DNA"/>
</dbReference>
<comment type="caution">
    <text evidence="2">The sequence shown here is derived from an EMBL/GenBank/DDBJ whole genome shotgun (WGS) entry which is preliminary data.</text>
</comment>
<dbReference type="InterPro" id="IPR039564">
    <property type="entry name" value="Peptidase_C39-like"/>
</dbReference>
<feature type="domain" description="Peptidase C39-like" evidence="1">
    <location>
        <begin position="620"/>
        <end position="744"/>
    </location>
</feature>
<dbReference type="Pfam" id="PF13529">
    <property type="entry name" value="Peptidase_C39_2"/>
    <property type="match status" value="1"/>
</dbReference>
<accession>A0A7C3VSC1</accession>
<sequence length="783" mass="86216">MLSLKVIQDTFFKVSTASSSSLSDSQKVLVRAGTTLAVNQYEFTTGHLKVELATPISPLGTSGYIYEKHIQLSKDNQILRFDIADLPAPPPGFAQLWIAKTTKIKTSPEDSSNLAPHQQAELLLGETYLVLGYACVDDHFRVTLSQPIPGFGSIGYVWRLHGQIKKDGKIIPYDANALNIIIVKNTTFKKRPIDAGGLTATQKTNIPAGRIYGLIGYTMESGHVKVSLTENLPQFGNTGYLYPYHVRLLRAGKEIDVSGGLTYTGPKEVVVNQPITLSGAFDRQKMAVVGLLAEDKYSIPVQLNRTTGIWQASLAKGFSVAGARWLRLRGTDTSGQLLGSQVINIAVTNAQQGVGDALRLRIQSDTVFKVTPVDSDRLNSEQKVAVKAGQTFEVSSYGWLDGHLKVTLATSLPPVGNFGYFYSPHIQLTKGSQVLSPPVEQDPPEIQAPAVMVVKQNTFIKIQAADAGALSANQKAELKAGQKLGISGYASISGHFRVTLTQSISGFGNVGYVYWRHVQIERNGEVVPFNPDALTATMRQSTLLKRRPVDGASLSNSDKVTLPQGRVYGLSSYGIEDFHIKAALTEELPNFGNTGFIYPGHVLMRRGGQTFDPIPQQVELSVPYFSQRDNPRFYWSTCNVTSIAMVFYYYGERSKWGGQLEDELLEWCLSRYGEGSQTDHSVLTQLIRAYGYKHSFSTTRRWSEVQMELINRRPVVIAGDFTATGHITTIIGYNRQGYIVNDPWGDALTGYSYTEGPRLLYPYGYMDSVCGPDGNVWAHFISK</sequence>
<organism evidence="2">
    <name type="scientific">Planktothricoides sp. SpSt-374</name>
    <dbReference type="NCBI Taxonomy" id="2282167"/>
    <lineage>
        <taxon>Bacteria</taxon>
        <taxon>Bacillati</taxon>
        <taxon>Cyanobacteriota</taxon>
        <taxon>Cyanophyceae</taxon>
        <taxon>Oscillatoriophycideae</taxon>
        <taxon>Oscillatoriales</taxon>
        <taxon>Oscillatoriaceae</taxon>
        <taxon>Planktothricoides</taxon>
    </lineage>
</organism>
<evidence type="ECO:0000259" key="1">
    <source>
        <dbReference type="Pfam" id="PF13529"/>
    </source>
</evidence>
<evidence type="ECO:0000313" key="2">
    <source>
        <dbReference type="EMBL" id="HGG02611.1"/>
    </source>
</evidence>
<gene>
    <name evidence="2" type="ORF">ENR15_18710</name>
</gene>
<proteinExistence type="predicted"/>
<protein>
    <submittedName>
        <fullName evidence="2">Peptidoglycan-binding protein</fullName>
    </submittedName>
</protein>
<dbReference type="Gene3D" id="3.90.70.10">
    <property type="entry name" value="Cysteine proteinases"/>
    <property type="match status" value="1"/>
</dbReference>
<name>A0A7C3VSC1_9CYAN</name>